<evidence type="ECO:0000313" key="1">
    <source>
        <dbReference type="EMBL" id="EXC26746.1"/>
    </source>
</evidence>
<accession>W9SG12</accession>
<dbReference type="EMBL" id="KE346119">
    <property type="protein sequence ID" value="EXC26746.1"/>
    <property type="molecule type" value="Genomic_DNA"/>
</dbReference>
<evidence type="ECO:0000313" key="2">
    <source>
        <dbReference type="Proteomes" id="UP000030645"/>
    </source>
</evidence>
<proteinExistence type="predicted"/>
<name>W9SG12_9ROSA</name>
<organism evidence="1 2">
    <name type="scientific">Morus notabilis</name>
    <dbReference type="NCBI Taxonomy" id="981085"/>
    <lineage>
        <taxon>Eukaryota</taxon>
        <taxon>Viridiplantae</taxon>
        <taxon>Streptophyta</taxon>
        <taxon>Embryophyta</taxon>
        <taxon>Tracheophyta</taxon>
        <taxon>Spermatophyta</taxon>
        <taxon>Magnoliopsida</taxon>
        <taxon>eudicotyledons</taxon>
        <taxon>Gunneridae</taxon>
        <taxon>Pentapetalae</taxon>
        <taxon>rosids</taxon>
        <taxon>fabids</taxon>
        <taxon>Rosales</taxon>
        <taxon>Moraceae</taxon>
        <taxon>Moreae</taxon>
        <taxon>Morus</taxon>
    </lineage>
</organism>
<dbReference type="Proteomes" id="UP000030645">
    <property type="component" value="Unassembled WGS sequence"/>
</dbReference>
<dbReference type="AlphaFoldDB" id="W9SG12"/>
<reference evidence="2" key="1">
    <citation type="submission" date="2013-01" db="EMBL/GenBank/DDBJ databases">
        <title>Draft Genome Sequence of a Mulberry Tree, Morus notabilis C.K. Schneid.</title>
        <authorList>
            <person name="He N."/>
            <person name="Zhao S."/>
        </authorList>
    </citation>
    <scope>NUCLEOTIDE SEQUENCE</scope>
</reference>
<gene>
    <name evidence="1" type="ORF">L484_023362</name>
</gene>
<protein>
    <submittedName>
        <fullName evidence="1">Uncharacterized protein</fullName>
    </submittedName>
</protein>
<keyword evidence="2" id="KW-1185">Reference proteome</keyword>
<sequence>MVTGLCEQRRFKARQMEWGRAVVDRKADLTVVAAQKSPTTKGGSSVVDRRAVDERGGWVWEEIGGRNVGK</sequence>